<dbReference type="Gene3D" id="2.60.120.10">
    <property type="entry name" value="Jelly Rolls"/>
    <property type="match status" value="2"/>
</dbReference>
<organism evidence="1 2">
    <name type="scientific">Owenia fusiformis</name>
    <name type="common">Polychaete worm</name>
    <dbReference type="NCBI Taxonomy" id="6347"/>
    <lineage>
        <taxon>Eukaryota</taxon>
        <taxon>Metazoa</taxon>
        <taxon>Spiralia</taxon>
        <taxon>Lophotrochozoa</taxon>
        <taxon>Annelida</taxon>
        <taxon>Polychaeta</taxon>
        <taxon>Sedentaria</taxon>
        <taxon>Canalipalpata</taxon>
        <taxon>Sabellida</taxon>
        <taxon>Oweniida</taxon>
        <taxon>Oweniidae</taxon>
        <taxon>Owenia</taxon>
    </lineage>
</organism>
<evidence type="ECO:0000313" key="2">
    <source>
        <dbReference type="Proteomes" id="UP000749559"/>
    </source>
</evidence>
<dbReference type="PROSITE" id="PS50042">
    <property type="entry name" value="CNMP_BINDING_3"/>
    <property type="match status" value="2"/>
</dbReference>
<dbReference type="InterPro" id="IPR000595">
    <property type="entry name" value="cNMP-bd_dom"/>
</dbReference>
<gene>
    <name evidence="1" type="ORF">OFUS_LOCUS26788</name>
</gene>
<accession>A0A8J1Y3Y5</accession>
<protein>
    <submittedName>
        <fullName evidence="1">Uncharacterized protein</fullName>
    </submittedName>
</protein>
<feature type="non-terminal residue" evidence="1">
    <location>
        <position position="1"/>
    </location>
</feature>
<dbReference type="AlphaFoldDB" id="A0A8J1Y3Y5"/>
<dbReference type="SUPFAM" id="SSF51206">
    <property type="entry name" value="cAMP-binding domain-like"/>
    <property type="match status" value="1"/>
</dbReference>
<keyword evidence="2" id="KW-1185">Reference proteome</keyword>
<reference evidence="1" key="1">
    <citation type="submission" date="2022-03" db="EMBL/GenBank/DDBJ databases">
        <authorList>
            <person name="Martin C."/>
        </authorList>
    </citation>
    <scope>NUCLEOTIDE SEQUENCE</scope>
</reference>
<proteinExistence type="predicted"/>
<comment type="caution">
    <text evidence="1">The sequence shown here is derived from an EMBL/GenBank/DDBJ whole genome shotgun (WGS) entry which is preliminary data.</text>
</comment>
<dbReference type="PANTHER" id="PTHR23011">
    <property type="entry name" value="CYCLIC NUCLEOTIDE-BINDING DOMAIN CONTAINING PROTEIN"/>
    <property type="match status" value="1"/>
</dbReference>
<name>A0A8J1Y3Y5_OWEFU</name>
<dbReference type="OrthoDB" id="2021138at2759"/>
<dbReference type="Proteomes" id="UP000749559">
    <property type="component" value="Unassembled WGS sequence"/>
</dbReference>
<dbReference type="InterPro" id="IPR018490">
    <property type="entry name" value="cNMP-bd_dom_sf"/>
</dbReference>
<dbReference type="PANTHER" id="PTHR23011:SF28">
    <property type="entry name" value="CYCLIC NUCLEOTIDE-BINDING DOMAIN CONTAINING PROTEIN"/>
    <property type="match status" value="1"/>
</dbReference>
<dbReference type="EMBL" id="CAIIXF020000296">
    <property type="protein sequence ID" value="CAH1803175.1"/>
    <property type="molecule type" value="Genomic_DNA"/>
</dbReference>
<dbReference type="InterPro" id="IPR014710">
    <property type="entry name" value="RmlC-like_jellyroll"/>
</dbReference>
<evidence type="ECO:0000313" key="1">
    <source>
        <dbReference type="EMBL" id="CAH1803175.1"/>
    </source>
</evidence>
<sequence>GAGKSFGELALISKDCIRNASIIATGETVDLLVVHRTLYNRCLKQAQLQEFQEKTEFVNKSPLFSNWQPKHRKHMAMSLEKQNYEYEAHINKQGDSVVGIHFINKGQARLYTDASLHPAQFPNLNPFEDNNTRNIQKHISRKNNSTGVDTSKESVDDEKQVGCGVTVIQRRREGYVAAEQRVHNRQTELCYIGPQEAIDDTEVAMDLTTYAHSACCTQDTEVFFLNLKNYERLVVKRNNRTVQLLKDSIETKLKCRLSRLADFQIPLLRYLYFKLKSRDMLMTLKNEVEDNHMTKFDPPRGPMVDQFGPGSVFHRIRMRDKRRRYRDAINKGLAPKFAGVNLAKKQIMDSHQDGLNHHLEPNTNSNLNGSKQDVTKLESGAYLSKSTPERMTEYDLRRIFDDEQAKVVNAHQSDTALVSLEERIKRWLLHADGKEPKTVPKLKRFHLQETSPKLRPGARVLFDKSGTQQATIYATLSDDDEAYQPKQPKDLKRIALANKYKSLSDGHLSSDSDSDLDECQSDIIRKPRRRTERASKTKETYHLRFSEALTLALTKRLRPNHQYTTEEYNSLRDKLRLKEKTATPRSMGILH</sequence>